<evidence type="ECO:0000256" key="2">
    <source>
        <dbReference type="PROSITE-ProRule" id="PRU00335"/>
    </source>
</evidence>
<evidence type="ECO:0000256" key="1">
    <source>
        <dbReference type="ARBA" id="ARBA00023125"/>
    </source>
</evidence>
<dbReference type="PANTHER" id="PTHR30328:SF54">
    <property type="entry name" value="HTH-TYPE TRANSCRIPTIONAL REPRESSOR SCO4008"/>
    <property type="match status" value="1"/>
</dbReference>
<accession>A0A931E797</accession>
<dbReference type="InterPro" id="IPR050109">
    <property type="entry name" value="HTH-type_TetR-like_transc_reg"/>
</dbReference>
<keyword evidence="1 2" id="KW-0238">DNA-binding</keyword>
<dbReference type="Pfam" id="PF00440">
    <property type="entry name" value="TetR_N"/>
    <property type="match status" value="1"/>
</dbReference>
<dbReference type="RefSeq" id="WP_196990400.1">
    <property type="nucleotide sequence ID" value="NZ_JADWYR010000001.1"/>
</dbReference>
<dbReference type="Proteomes" id="UP000628448">
    <property type="component" value="Unassembled WGS sequence"/>
</dbReference>
<evidence type="ECO:0000259" key="3">
    <source>
        <dbReference type="PROSITE" id="PS50977"/>
    </source>
</evidence>
<dbReference type="PRINTS" id="PR00455">
    <property type="entry name" value="HTHTETR"/>
</dbReference>
<proteinExistence type="predicted"/>
<dbReference type="SUPFAM" id="SSF46689">
    <property type="entry name" value="Homeodomain-like"/>
    <property type="match status" value="1"/>
</dbReference>
<dbReference type="EMBL" id="JADWYR010000001">
    <property type="protein sequence ID" value="MBG9376388.1"/>
    <property type="molecule type" value="Genomic_DNA"/>
</dbReference>
<dbReference type="AlphaFoldDB" id="A0A931E797"/>
<evidence type="ECO:0000313" key="4">
    <source>
        <dbReference type="EMBL" id="MBG9376388.1"/>
    </source>
</evidence>
<reference evidence="4" key="1">
    <citation type="submission" date="2020-11" db="EMBL/GenBank/DDBJ databases">
        <title>Bacterial whole genome sequence for Panacibacter sp. DH6.</title>
        <authorList>
            <person name="Le V."/>
            <person name="Ko S."/>
            <person name="Ahn C.-Y."/>
            <person name="Oh H.-M."/>
        </authorList>
    </citation>
    <scope>NUCLEOTIDE SEQUENCE</scope>
    <source>
        <strain evidence="4">DH6</strain>
    </source>
</reference>
<feature type="DNA-binding region" description="H-T-H motif" evidence="2">
    <location>
        <begin position="30"/>
        <end position="49"/>
    </location>
</feature>
<dbReference type="InterPro" id="IPR036271">
    <property type="entry name" value="Tet_transcr_reg_TetR-rel_C_sf"/>
</dbReference>
<dbReference type="SUPFAM" id="SSF48498">
    <property type="entry name" value="Tetracyclin repressor-like, C-terminal domain"/>
    <property type="match status" value="1"/>
</dbReference>
<feature type="domain" description="HTH tetR-type" evidence="3">
    <location>
        <begin position="7"/>
        <end position="67"/>
    </location>
</feature>
<name>A0A931E797_9BACT</name>
<keyword evidence="5" id="KW-1185">Reference proteome</keyword>
<dbReference type="PANTHER" id="PTHR30328">
    <property type="entry name" value="TRANSCRIPTIONAL REPRESSOR"/>
    <property type="match status" value="1"/>
</dbReference>
<dbReference type="InterPro" id="IPR009057">
    <property type="entry name" value="Homeodomain-like_sf"/>
</dbReference>
<sequence length="203" mass="23371">MVNKTDETTEQRIMAAAKKIFLAKGLDGARMQDIADEAGINKAMLHYYFRSKDKLFETIFEEVATHFLPRITEIFASGSTLFEKIEAFCEAYIEQVKQMPYLPVFVLHEATRQPHVLVKKMFGNKKPPVHLFAQQVEKEIQLGIIKPIQPLQLFLNMLSMCVFPFMAKPMFEHAAGISKKQFDAMIEERKKMVPQFIIAAIKK</sequence>
<dbReference type="GO" id="GO:0003677">
    <property type="term" value="F:DNA binding"/>
    <property type="evidence" value="ECO:0007669"/>
    <property type="project" value="UniProtKB-UniRule"/>
</dbReference>
<evidence type="ECO:0000313" key="5">
    <source>
        <dbReference type="Proteomes" id="UP000628448"/>
    </source>
</evidence>
<protein>
    <submittedName>
        <fullName evidence="4">TetR/AcrR family transcriptional regulator</fullName>
    </submittedName>
</protein>
<comment type="caution">
    <text evidence="4">The sequence shown here is derived from an EMBL/GenBank/DDBJ whole genome shotgun (WGS) entry which is preliminary data.</text>
</comment>
<organism evidence="4 5">
    <name type="scientific">Panacibacter microcysteis</name>
    <dbReference type="NCBI Taxonomy" id="2793269"/>
    <lineage>
        <taxon>Bacteria</taxon>
        <taxon>Pseudomonadati</taxon>
        <taxon>Bacteroidota</taxon>
        <taxon>Chitinophagia</taxon>
        <taxon>Chitinophagales</taxon>
        <taxon>Chitinophagaceae</taxon>
        <taxon>Panacibacter</taxon>
    </lineage>
</organism>
<dbReference type="PROSITE" id="PS50977">
    <property type="entry name" value="HTH_TETR_2"/>
    <property type="match status" value="1"/>
</dbReference>
<gene>
    <name evidence="4" type="ORF">I5907_09100</name>
</gene>
<dbReference type="Gene3D" id="1.10.357.10">
    <property type="entry name" value="Tetracycline Repressor, domain 2"/>
    <property type="match status" value="1"/>
</dbReference>
<dbReference type="InterPro" id="IPR001647">
    <property type="entry name" value="HTH_TetR"/>
</dbReference>